<keyword evidence="2" id="KW-0732">Signal</keyword>
<reference evidence="3 4" key="1">
    <citation type="submission" date="2020-07" db="EMBL/GenBank/DDBJ databases">
        <title>Pseudogemmobacter sp. nov., isolated from poultry manure in Taiwan.</title>
        <authorList>
            <person name="Lin S.-Y."/>
            <person name="Tang Y.-S."/>
            <person name="Young C.-C."/>
        </authorList>
    </citation>
    <scope>NUCLEOTIDE SEQUENCE [LARGE SCALE GENOMIC DNA]</scope>
    <source>
        <strain evidence="3 4">CC-YST710</strain>
    </source>
</reference>
<evidence type="ECO:0000256" key="1">
    <source>
        <dbReference type="SAM" id="MobiDB-lite"/>
    </source>
</evidence>
<evidence type="ECO:0000313" key="3">
    <source>
        <dbReference type="EMBL" id="MCB5411078.1"/>
    </source>
</evidence>
<protein>
    <submittedName>
        <fullName evidence="3">SH3 domain-containing protein</fullName>
    </submittedName>
</protein>
<organism evidence="3 4">
    <name type="scientific">Pseudogemmobacter faecipullorum</name>
    <dbReference type="NCBI Taxonomy" id="2755041"/>
    <lineage>
        <taxon>Bacteria</taxon>
        <taxon>Pseudomonadati</taxon>
        <taxon>Pseudomonadota</taxon>
        <taxon>Alphaproteobacteria</taxon>
        <taxon>Rhodobacterales</taxon>
        <taxon>Paracoccaceae</taxon>
        <taxon>Pseudogemmobacter</taxon>
    </lineage>
</organism>
<keyword evidence="4" id="KW-1185">Reference proteome</keyword>
<feature type="region of interest" description="Disordered" evidence="1">
    <location>
        <begin position="41"/>
        <end position="61"/>
    </location>
</feature>
<feature type="signal peptide" evidence="2">
    <location>
        <begin position="1"/>
        <end position="21"/>
    </location>
</feature>
<feature type="compositionally biased region" description="Low complexity" evidence="1">
    <location>
        <begin position="41"/>
        <end position="55"/>
    </location>
</feature>
<evidence type="ECO:0000256" key="2">
    <source>
        <dbReference type="SAM" id="SignalP"/>
    </source>
</evidence>
<dbReference type="Pfam" id="PF06347">
    <property type="entry name" value="SH3_4"/>
    <property type="match status" value="2"/>
</dbReference>
<comment type="caution">
    <text evidence="3">The sequence shown here is derived from an EMBL/GenBank/DDBJ whole genome shotgun (WGS) entry which is preliminary data.</text>
</comment>
<feature type="chain" id="PRO_5046348159" evidence="2">
    <location>
        <begin position="22"/>
        <end position="205"/>
    </location>
</feature>
<dbReference type="Gene3D" id="2.30.30.40">
    <property type="entry name" value="SH3 Domains"/>
    <property type="match status" value="2"/>
</dbReference>
<dbReference type="InterPro" id="IPR010466">
    <property type="entry name" value="DUF1058"/>
</dbReference>
<sequence>MALRRLLIALTFAALPLATLAQEAGPDSGQESTITAIENAAAASAPADDAGPSASSKKKECQPNIGCVTNLPLPRFVSLKGNEGNVRRGPGLTHRIDWVFTRPGMPLRVTAEYENWRRVEDMDGAGGWVHYALISGMRSVLVVTDMAEFRASPDPQARVIAQAEMGVVARILQCNPDWCRIATGGEKGWVHKSALWGVDPGEIVD</sequence>
<name>A0ABS8CNV2_9RHOB</name>
<evidence type="ECO:0000313" key="4">
    <source>
        <dbReference type="Proteomes" id="UP001198571"/>
    </source>
</evidence>
<gene>
    <name evidence="3" type="ORF">H0485_13845</name>
</gene>
<dbReference type="EMBL" id="JACDXX010000012">
    <property type="protein sequence ID" value="MCB5411078.1"/>
    <property type="molecule type" value="Genomic_DNA"/>
</dbReference>
<proteinExistence type="predicted"/>
<accession>A0ABS8CNV2</accession>
<dbReference type="Proteomes" id="UP001198571">
    <property type="component" value="Unassembled WGS sequence"/>
</dbReference>
<dbReference type="RefSeq" id="WP_226936525.1">
    <property type="nucleotide sequence ID" value="NZ_JACDXX010000012.1"/>
</dbReference>